<gene>
    <name evidence="2" type="ORF">SAMN05444414_102113</name>
</gene>
<dbReference type="PANTHER" id="PTHR40943:SF2">
    <property type="entry name" value="(S)-UREIDOGLYCINE AMINOHYDROLASE CUPIN DOMAIN-CONTAINING PROTEIN"/>
    <property type="match status" value="1"/>
</dbReference>
<evidence type="ECO:0000259" key="1">
    <source>
        <dbReference type="Pfam" id="PF05899"/>
    </source>
</evidence>
<dbReference type="OrthoDB" id="9799053at2"/>
<feature type="domain" description="(S)-ureidoglycine aminohydrolase cupin" evidence="1">
    <location>
        <begin position="42"/>
        <end position="114"/>
    </location>
</feature>
<dbReference type="Proteomes" id="UP000184191">
    <property type="component" value="Unassembled WGS sequence"/>
</dbReference>
<dbReference type="SUPFAM" id="SSF51182">
    <property type="entry name" value="RmlC-like cupins"/>
    <property type="match status" value="1"/>
</dbReference>
<keyword evidence="3" id="KW-1185">Reference proteome</keyword>
<dbReference type="EMBL" id="FRBN01000002">
    <property type="protein sequence ID" value="SHK88684.1"/>
    <property type="molecule type" value="Genomic_DNA"/>
</dbReference>
<proteinExistence type="predicted"/>
<dbReference type="Gene3D" id="2.60.120.10">
    <property type="entry name" value="Jelly Rolls"/>
    <property type="match status" value="1"/>
</dbReference>
<evidence type="ECO:0000313" key="2">
    <source>
        <dbReference type="EMBL" id="SHK88684.1"/>
    </source>
</evidence>
<name>A0A1M6W4J9_9RHOB</name>
<dbReference type="AlphaFoldDB" id="A0A1M6W4J9"/>
<dbReference type="InterPro" id="IPR014710">
    <property type="entry name" value="RmlC-like_jellyroll"/>
</dbReference>
<dbReference type="InterPro" id="IPR008579">
    <property type="entry name" value="UGlyAH_Cupin_dom"/>
</dbReference>
<dbReference type="InterPro" id="IPR011051">
    <property type="entry name" value="RmlC_Cupin_sf"/>
</dbReference>
<sequence>MTDQTFRLDPNPDVMEASDINGPEVFTTDDQTELNHTHFATPDESVLSGVWECAPCRDEIESYPVHEMMTVISGVLVLTHADGRSETFTAGDTFFIAKGTKLIWEITQTLRKFYMIVS</sequence>
<dbReference type="Pfam" id="PF05899">
    <property type="entry name" value="Cupin_3"/>
    <property type="match status" value="1"/>
</dbReference>
<reference evidence="3" key="1">
    <citation type="submission" date="2016-11" db="EMBL/GenBank/DDBJ databases">
        <authorList>
            <person name="Varghese N."/>
            <person name="Submissions S."/>
        </authorList>
    </citation>
    <scope>NUCLEOTIDE SEQUENCE [LARGE SCALE GENOMIC DNA]</scope>
    <source>
        <strain evidence="3">DSM 29327</strain>
    </source>
</reference>
<evidence type="ECO:0000313" key="3">
    <source>
        <dbReference type="Proteomes" id="UP000184191"/>
    </source>
</evidence>
<dbReference type="PANTHER" id="PTHR40943">
    <property type="entry name" value="CYTOPLASMIC PROTEIN-RELATED"/>
    <property type="match status" value="1"/>
</dbReference>
<dbReference type="STRING" id="1054996.SAMN05444414_102113"/>
<protein>
    <submittedName>
        <fullName evidence="2">Predicted enzyme of the cupin superfamily</fullName>
    </submittedName>
</protein>
<accession>A0A1M6W4J9</accession>
<dbReference type="CDD" id="cd02227">
    <property type="entry name" value="cupin_TM1112-like"/>
    <property type="match status" value="1"/>
</dbReference>
<organism evidence="2 3">
    <name type="scientific">Roseovarius marisflavi</name>
    <dbReference type="NCBI Taxonomy" id="1054996"/>
    <lineage>
        <taxon>Bacteria</taxon>
        <taxon>Pseudomonadati</taxon>
        <taxon>Pseudomonadota</taxon>
        <taxon>Alphaproteobacteria</taxon>
        <taxon>Rhodobacterales</taxon>
        <taxon>Roseobacteraceae</taxon>
        <taxon>Roseovarius</taxon>
    </lineage>
</organism>